<name>A0A1R3H4V7_COCAP</name>
<evidence type="ECO:0000313" key="3">
    <source>
        <dbReference type="Proteomes" id="UP000188268"/>
    </source>
</evidence>
<evidence type="ECO:0000313" key="2">
    <source>
        <dbReference type="EMBL" id="OMO65398.1"/>
    </source>
</evidence>
<dbReference type="EMBL" id="AWWV01012634">
    <property type="protein sequence ID" value="OMO65398.1"/>
    <property type="molecule type" value="Genomic_DNA"/>
</dbReference>
<reference evidence="2 3" key="1">
    <citation type="submission" date="2013-09" db="EMBL/GenBank/DDBJ databases">
        <title>Corchorus capsularis genome sequencing.</title>
        <authorList>
            <person name="Alam M."/>
            <person name="Haque M.S."/>
            <person name="Islam M.S."/>
            <person name="Emdad E.M."/>
            <person name="Islam M.M."/>
            <person name="Ahmed B."/>
            <person name="Halim A."/>
            <person name="Hossen Q.M.M."/>
            <person name="Hossain M.Z."/>
            <person name="Ahmed R."/>
            <person name="Khan M.M."/>
            <person name="Islam R."/>
            <person name="Rashid M.M."/>
            <person name="Khan S.A."/>
            <person name="Rahman M.S."/>
            <person name="Alam M."/>
        </authorList>
    </citation>
    <scope>NUCLEOTIDE SEQUENCE [LARGE SCALE GENOMIC DNA]</scope>
    <source>
        <strain evidence="3">cv. CVL-1</strain>
        <tissue evidence="2">Whole seedling</tissue>
    </source>
</reference>
<protein>
    <submittedName>
        <fullName evidence="2">Uncharacterized protein</fullName>
    </submittedName>
</protein>
<accession>A0A1R3H4V7</accession>
<gene>
    <name evidence="2" type="ORF">CCACVL1_21539</name>
</gene>
<dbReference type="Proteomes" id="UP000188268">
    <property type="component" value="Unassembled WGS sequence"/>
</dbReference>
<organism evidence="2 3">
    <name type="scientific">Corchorus capsularis</name>
    <name type="common">Jute</name>
    <dbReference type="NCBI Taxonomy" id="210143"/>
    <lineage>
        <taxon>Eukaryota</taxon>
        <taxon>Viridiplantae</taxon>
        <taxon>Streptophyta</taxon>
        <taxon>Embryophyta</taxon>
        <taxon>Tracheophyta</taxon>
        <taxon>Spermatophyta</taxon>
        <taxon>Magnoliopsida</taxon>
        <taxon>eudicotyledons</taxon>
        <taxon>Gunneridae</taxon>
        <taxon>Pentapetalae</taxon>
        <taxon>rosids</taxon>
        <taxon>malvids</taxon>
        <taxon>Malvales</taxon>
        <taxon>Malvaceae</taxon>
        <taxon>Grewioideae</taxon>
        <taxon>Apeibeae</taxon>
        <taxon>Corchorus</taxon>
    </lineage>
</organism>
<feature type="region of interest" description="Disordered" evidence="1">
    <location>
        <begin position="25"/>
        <end position="47"/>
    </location>
</feature>
<dbReference type="AlphaFoldDB" id="A0A1R3H4V7"/>
<evidence type="ECO:0000256" key="1">
    <source>
        <dbReference type="SAM" id="MobiDB-lite"/>
    </source>
</evidence>
<dbReference type="Gramene" id="OMO65398">
    <property type="protein sequence ID" value="OMO65398"/>
    <property type="gene ID" value="CCACVL1_21539"/>
</dbReference>
<comment type="caution">
    <text evidence="2">The sequence shown here is derived from an EMBL/GenBank/DDBJ whole genome shotgun (WGS) entry which is preliminary data.</text>
</comment>
<proteinExistence type="predicted"/>
<sequence>MGRLRCQLSYLYRENSLTREKQMEEAEMDKKKVQTASSLNMMHLPPA</sequence>
<keyword evidence="3" id="KW-1185">Reference proteome</keyword>